<proteinExistence type="predicted"/>
<evidence type="ECO:0000256" key="1">
    <source>
        <dbReference type="SAM" id="MobiDB-lite"/>
    </source>
</evidence>
<name>A0A645IA00_9ZZZZ</name>
<feature type="region of interest" description="Disordered" evidence="1">
    <location>
        <begin position="1"/>
        <end position="20"/>
    </location>
</feature>
<accession>A0A645IA00</accession>
<feature type="compositionally biased region" description="Basic and acidic residues" evidence="1">
    <location>
        <begin position="1"/>
        <end position="13"/>
    </location>
</feature>
<sequence length="90" mass="10340">MAMQVDERGHEYEPANVHRSIRAPPVQRAAEDDFTVFDHEVAIAIPGCVNQARVSILRDHFASPSLFLFYKRVRASQYSQAYWFVLASTR</sequence>
<evidence type="ECO:0000313" key="2">
    <source>
        <dbReference type="EMBL" id="MPN48078.1"/>
    </source>
</evidence>
<dbReference type="EMBL" id="VSSQ01110067">
    <property type="protein sequence ID" value="MPN48078.1"/>
    <property type="molecule type" value="Genomic_DNA"/>
</dbReference>
<comment type="caution">
    <text evidence="2">The sequence shown here is derived from an EMBL/GenBank/DDBJ whole genome shotgun (WGS) entry which is preliminary data.</text>
</comment>
<protein>
    <submittedName>
        <fullName evidence="2">Uncharacterized protein</fullName>
    </submittedName>
</protein>
<gene>
    <name evidence="2" type="ORF">SDC9_195682</name>
</gene>
<reference evidence="2" key="1">
    <citation type="submission" date="2019-08" db="EMBL/GenBank/DDBJ databases">
        <authorList>
            <person name="Kucharzyk K."/>
            <person name="Murdoch R.W."/>
            <person name="Higgins S."/>
            <person name="Loffler F."/>
        </authorList>
    </citation>
    <scope>NUCLEOTIDE SEQUENCE</scope>
</reference>
<organism evidence="2">
    <name type="scientific">bioreactor metagenome</name>
    <dbReference type="NCBI Taxonomy" id="1076179"/>
    <lineage>
        <taxon>unclassified sequences</taxon>
        <taxon>metagenomes</taxon>
        <taxon>ecological metagenomes</taxon>
    </lineage>
</organism>
<dbReference type="AlphaFoldDB" id="A0A645IA00"/>